<organism evidence="2 3">
    <name type="scientific">Terrimonas rubra</name>
    <dbReference type="NCBI Taxonomy" id="1035890"/>
    <lineage>
        <taxon>Bacteria</taxon>
        <taxon>Pseudomonadati</taxon>
        <taxon>Bacteroidota</taxon>
        <taxon>Chitinophagia</taxon>
        <taxon>Chitinophagales</taxon>
        <taxon>Chitinophagaceae</taxon>
        <taxon>Terrimonas</taxon>
    </lineage>
</organism>
<evidence type="ECO:0000256" key="1">
    <source>
        <dbReference type="SAM" id="SignalP"/>
    </source>
</evidence>
<keyword evidence="1" id="KW-0732">Signal</keyword>
<dbReference type="Gene3D" id="1.25.40.10">
    <property type="entry name" value="Tetratricopeptide repeat domain"/>
    <property type="match status" value="1"/>
</dbReference>
<dbReference type="Proteomes" id="UP001597511">
    <property type="component" value="Unassembled WGS sequence"/>
</dbReference>
<feature type="signal peptide" evidence="1">
    <location>
        <begin position="1"/>
        <end position="19"/>
    </location>
</feature>
<dbReference type="PANTHER" id="PTHR23082">
    <property type="entry name" value="TRANSCRIPTION INITIATION FACTOR IIIC TFIIIC , POLYPEPTIDE 3-RELATED"/>
    <property type="match status" value="1"/>
</dbReference>
<dbReference type="InterPro" id="IPR011990">
    <property type="entry name" value="TPR-like_helical_dom_sf"/>
</dbReference>
<feature type="chain" id="PRO_5047031035" evidence="1">
    <location>
        <begin position="20"/>
        <end position="338"/>
    </location>
</feature>
<dbReference type="PANTHER" id="PTHR23082:SF0">
    <property type="entry name" value="GENERAL TRANSCRIPTION FACTOR 3C POLYPEPTIDE 3"/>
    <property type="match status" value="1"/>
</dbReference>
<dbReference type="EMBL" id="JBHUOZ010000001">
    <property type="protein sequence ID" value="MFD2919197.1"/>
    <property type="molecule type" value="Genomic_DNA"/>
</dbReference>
<accession>A0ABW6A369</accession>
<dbReference type="SMART" id="SM00028">
    <property type="entry name" value="TPR"/>
    <property type="match status" value="3"/>
</dbReference>
<evidence type="ECO:0000313" key="3">
    <source>
        <dbReference type="Proteomes" id="UP001597511"/>
    </source>
</evidence>
<sequence length="338" mass="39192">MKRFSSFLLASLLSFAAFAQEDVKTMQANAKKFTYSGDYNNAIIILNRALEQDKGNLELIKDLTMNYYLKRDYTKALEQVKQMVNREDADVISYQIAGNVYKALEEVKDCEKMYKKAIKKFPESGPLYSEYGELLYSAKNITDAIALWEKGIQVDPAYSGNYYNAARHYFFTRDKVWSLIYGEIFVNMESLSERGAAMKQLLLDGYKEKLFADADITKGMAKNKNEFSNAFLQTMGKQTSVISRGVTAETLTMVRTRFILDWYQTYAAKFPYKLFDFQQQLLQDGLFDAYNQWLFGAVQDLASYDNWTKTHADAYEKFTNFQKTRIFKMPKGQNYQTN</sequence>
<keyword evidence="3" id="KW-1185">Reference proteome</keyword>
<dbReference type="SUPFAM" id="SSF48452">
    <property type="entry name" value="TPR-like"/>
    <property type="match status" value="1"/>
</dbReference>
<dbReference type="InterPro" id="IPR019734">
    <property type="entry name" value="TPR_rpt"/>
</dbReference>
<proteinExistence type="predicted"/>
<name>A0ABW6A369_9BACT</name>
<comment type="caution">
    <text evidence="2">The sequence shown here is derived from an EMBL/GenBank/DDBJ whole genome shotgun (WGS) entry which is preliminary data.</text>
</comment>
<gene>
    <name evidence="2" type="ORF">ACFS6H_05685</name>
</gene>
<protein>
    <submittedName>
        <fullName evidence="2">Tetratricopeptide repeat protein</fullName>
    </submittedName>
</protein>
<dbReference type="InterPro" id="IPR039340">
    <property type="entry name" value="Tfc4/TFIIIC-102/Sfc4"/>
</dbReference>
<reference evidence="3" key="1">
    <citation type="journal article" date="2019" name="Int. J. Syst. Evol. Microbiol.">
        <title>The Global Catalogue of Microorganisms (GCM) 10K type strain sequencing project: providing services to taxonomists for standard genome sequencing and annotation.</title>
        <authorList>
            <consortium name="The Broad Institute Genomics Platform"/>
            <consortium name="The Broad Institute Genome Sequencing Center for Infectious Disease"/>
            <person name="Wu L."/>
            <person name="Ma J."/>
        </authorList>
    </citation>
    <scope>NUCLEOTIDE SEQUENCE [LARGE SCALE GENOMIC DNA]</scope>
    <source>
        <strain evidence="3">KCTC 23299</strain>
    </source>
</reference>
<dbReference type="RefSeq" id="WP_386096150.1">
    <property type="nucleotide sequence ID" value="NZ_JBHUOZ010000001.1"/>
</dbReference>
<evidence type="ECO:0000313" key="2">
    <source>
        <dbReference type="EMBL" id="MFD2919197.1"/>
    </source>
</evidence>